<dbReference type="OMA" id="DKHYGRD"/>
<dbReference type="PANTHER" id="PTHR45641">
    <property type="entry name" value="TETRATRICOPEPTIDE REPEAT PROTEIN (AFU_ORTHOLOGUE AFUA_6G03870)"/>
    <property type="match status" value="1"/>
</dbReference>
<protein>
    <submittedName>
        <fullName evidence="4">Uncharacterized protein</fullName>
    </submittedName>
</protein>
<keyword evidence="1" id="KW-0677">Repeat</keyword>
<dbReference type="VEuPathDB" id="AmoebaDB:NAEGRDRAFT_59311"/>
<dbReference type="RefSeq" id="XP_002672016.1">
    <property type="nucleotide sequence ID" value="XM_002671970.1"/>
</dbReference>
<dbReference type="AlphaFoldDB" id="D2VV96"/>
<dbReference type="EMBL" id="GG738901">
    <property type="protein sequence ID" value="EFC39272.1"/>
    <property type="molecule type" value="Genomic_DNA"/>
</dbReference>
<reference evidence="4 5" key="1">
    <citation type="journal article" date="2010" name="Cell">
        <title>The genome of Naegleria gruberi illuminates early eukaryotic versatility.</title>
        <authorList>
            <person name="Fritz-Laylin L.K."/>
            <person name="Prochnik S.E."/>
            <person name="Ginger M.L."/>
            <person name="Dacks J.B."/>
            <person name="Carpenter M.L."/>
            <person name="Field M.C."/>
            <person name="Kuo A."/>
            <person name="Paredez A."/>
            <person name="Chapman J."/>
            <person name="Pham J."/>
            <person name="Shu S."/>
            <person name="Neupane R."/>
            <person name="Cipriano M."/>
            <person name="Mancuso J."/>
            <person name="Tu H."/>
            <person name="Salamov A."/>
            <person name="Lindquist E."/>
            <person name="Shapiro H."/>
            <person name="Lucas S."/>
            <person name="Grigoriev I.V."/>
            <person name="Cande W.Z."/>
            <person name="Fulton C."/>
            <person name="Rokhsar D.S."/>
            <person name="Dawson S.C."/>
        </authorList>
    </citation>
    <scope>NUCLEOTIDE SEQUENCE [LARGE SCALE GENOMIC DNA]</scope>
    <source>
        <strain evidence="4 5">NEG-M</strain>
    </source>
</reference>
<evidence type="ECO:0000256" key="1">
    <source>
        <dbReference type="ARBA" id="ARBA00022737"/>
    </source>
</evidence>
<proteinExistence type="predicted"/>
<dbReference type="Gene3D" id="1.25.40.10">
    <property type="entry name" value="Tetratricopeptide repeat domain"/>
    <property type="match status" value="2"/>
</dbReference>
<accession>D2VV96</accession>
<evidence type="ECO:0000256" key="2">
    <source>
        <dbReference type="ARBA" id="ARBA00022803"/>
    </source>
</evidence>
<sequence>MEMLLNKFISNSSMEFTSSNNAKERDEVEILRAQIKEAFGNRRGIAVILNYYYRLIDLLMDLKEIEQAKVELQYCIDVTVDFLGENHISMFKLREKLALIHFYNNNMIEALKEVHNMYFMAYNLVEAHDDRFPLVKDCIYSINYVSFYIDFFYGVFSNSEMKNSLFKLYTNGTELSSQLTLTSLASQFPEWRRYEMAERFLYDKLKKEENVLAKLTLTSYKSDTKAEIRKQKDSIFEIIKRVAQLFESERRIKLAILQYEKALTKAISFYGKNSIQVGEVLSPLSSLCNLAEKYEQGLSYAKRACVLLNAIPDKLNKKNPEYEVKLAKALITIGEIHSNAAKNLPPDDIQPYIDAEKYISAGMNIVDKHYGRDNPVWILAAYSLASNYDLLCSCLQEQAMNDKVGQMGTENIKQEQQELDNIQIELSEENQKKLDEWREKANNLFELIREVIEMSPSKYLINIPLTKGSVEVEEIMGEDTRMFRQTTLNSFPPNPTTINELYLSSREIHLTGSVDSGIQHLQNAMRLFEQQYGNEYLFEREFASTELANLFNHSGNIDEAMSLLEASLQRVEKALGNESKLYQEVSHAYKNISSLKGLSKDEKEERFQKLLEKYDKEMDQAKHEVAKTNQQVSQTLKPSSSSGSSIITNNKSKKKKKK</sequence>
<evidence type="ECO:0000313" key="5">
    <source>
        <dbReference type="Proteomes" id="UP000006671"/>
    </source>
</evidence>
<dbReference type="InterPro" id="IPR011990">
    <property type="entry name" value="TPR-like_helical_dom_sf"/>
</dbReference>
<name>D2VV96_NAEGR</name>
<dbReference type="OrthoDB" id="10258488at2759"/>
<dbReference type="InParanoid" id="D2VV96"/>
<feature type="compositionally biased region" description="Polar residues" evidence="3">
    <location>
        <begin position="627"/>
        <end position="638"/>
    </location>
</feature>
<gene>
    <name evidence="4" type="ORF">NAEGRDRAFT_59311</name>
</gene>
<dbReference type="Proteomes" id="UP000006671">
    <property type="component" value="Unassembled WGS sequence"/>
</dbReference>
<evidence type="ECO:0000256" key="3">
    <source>
        <dbReference type="SAM" id="MobiDB-lite"/>
    </source>
</evidence>
<keyword evidence="5" id="KW-1185">Reference proteome</keyword>
<feature type="region of interest" description="Disordered" evidence="3">
    <location>
        <begin position="618"/>
        <end position="658"/>
    </location>
</feature>
<dbReference type="GeneID" id="8853464"/>
<keyword evidence="2" id="KW-0802">TPR repeat</keyword>
<dbReference type="PANTHER" id="PTHR45641:SF19">
    <property type="entry name" value="NEPHROCYSTIN-3"/>
    <property type="match status" value="1"/>
</dbReference>
<organism evidence="5">
    <name type="scientific">Naegleria gruberi</name>
    <name type="common">Amoeba</name>
    <dbReference type="NCBI Taxonomy" id="5762"/>
    <lineage>
        <taxon>Eukaryota</taxon>
        <taxon>Discoba</taxon>
        <taxon>Heterolobosea</taxon>
        <taxon>Tetramitia</taxon>
        <taxon>Eutetramitia</taxon>
        <taxon>Vahlkampfiidae</taxon>
        <taxon>Naegleria</taxon>
    </lineage>
</organism>
<evidence type="ECO:0000313" key="4">
    <source>
        <dbReference type="EMBL" id="EFC39272.1"/>
    </source>
</evidence>
<feature type="compositionally biased region" description="Low complexity" evidence="3">
    <location>
        <begin position="639"/>
        <end position="650"/>
    </location>
</feature>
<dbReference type="KEGG" id="ngr:NAEGRDRAFT_59311"/>